<evidence type="ECO:0000313" key="2">
    <source>
        <dbReference type="Proteomes" id="UP000054359"/>
    </source>
</evidence>
<proteinExistence type="predicted"/>
<reference evidence="1 2" key="1">
    <citation type="submission" date="2013-11" db="EMBL/GenBank/DDBJ databases">
        <title>Genome sequencing of Stegodyphus mimosarum.</title>
        <authorList>
            <person name="Bechsgaard J."/>
        </authorList>
    </citation>
    <scope>NUCLEOTIDE SEQUENCE [LARGE SCALE GENOMIC DNA]</scope>
</reference>
<organism evidence="1 2">
    <name type="scientific">Stegodyphus mimosarum</name>
    <name type="common">African social velvet spider</name>
    <dbReference type="NCBI Taxonomy" id="407821"/>
    <lineage>
        <taxon>Eukaryota</taxon>
        <taxon>Metazoa</taxon>
        <taxon>Ecdysozoa</taxon>
        <taxon>Arthropoda</taxon>
        <taxon>Chelicerata</taxon>
        <taxon>Arachnida</taxon>
        <taxon>Araneae</taxon>
        <taxon>Araneomorphae</taxon>
        <taxon>Entelegynae</taxon>
        <taxon>Eresoidea</taxon>
        <taxon>Eresidae</taxon>
        <taxon>Stegodyphus</taxon>
    </lineage>
</organism>
<sequence>MSGLELVARDSASQIEKNAEAAAIYFSEVYNRDDDERNWSFSYLKEQLLFKESQQ</sequence>
<keyword evidence="2" id="KW-1185">Reference proteome</keyword>
<name>A0A087TXN7_STEMI</name>
<evidence type="ECO:0000313" key="1">
    <source>
        <dbReference type="EMBL" id="KFM69876.1"/>
    </source>
</evidence>
<dbReference type="AlphaFoldDB" id="A0A087TXN7"/>
<feature type="non-terminal residue" evidence="1">
    <location>
        <position position="55"/>
    </location>
</feature>
<dbReference type="EMBL" id="KK117225">
    <property type="protein sequence ID" value="KFM69876.1"/>
    <property type="molecule type" value="Genomic_DNA"/>
</dbReference>
<dbReference type="Proteomes" id="UP000054359">
    <property type="component" value="Unassembled WGS sequence"/>
</dbReference>
<dbReference type="OrthoDB" id="6428557at2759"/>
<protein>
    <submittedName>
        <fullName evidence="1">Uncharacterized protein</fullName>
    </submittedName>
</protein>
<accession>A0A087TXN7</accession>
<gene>
    <name evidence="1" type="ORF">X975_07325</name>
</gene>